<gene>
    <name evidence="6" type="ORF">PYW07_013008</name>
</gene>
<name>A0AAD7Y5R4_MYTSE</name>
<evidence type="ECO:0000313" key="6">
    <source>
        <dbReference type="EMBL" id="KAJ8703714.1"/>
    </source>
</evidence>
<evidence type="ECO:0000256" key="1">
    <source>
        <dbReference type="ARBA" id="ARBA00023157"/>
    </source>
</evidence>
<dbReference type="InterPro" id="IPR043504">
    <property type="entry name" value="Peptidase_S1_PA_chymotrypsin"/>
</dbReference>
<dbReference type="Pfam" id="PF00084">
    <property type="entry name" value="Sushi"/>
    <property type="match status" value="1"/>
</dbReference>
<dbReference type="SUPFAM" id="SSF57535">
    <property type="entry name" value="Complement control module/SCR domain"/>
    <property type="match status" value="1"/>
</dbReference>
<comment type="similarity">
    <text evidence="2">Belongs to the peptidase S1 family. CLIP subfamily.</text>
</comment>
<dbReference type="Gene3D" id="2.10.70.10">
    <property type="entry name" value="Complement Module, domain 1"/>
    <property type="match status" value="1"/>
</dbReference>
<dbReference type="Gene3D" id="2.40.10.10">
    <property type="entry name" value="Trypsin-like serine proteases"/>
    <property type="match status" value="1"/>
</dbReference>
<dbReference type="CDD" id="cd00033">
    <property type="entry name" value="CCP"/>
    <property type="match status" value="1"/>
</dbReference>
<protein>
    <submittedName>
        <fullName evidence="6">Uncharacterized protein</fullName>
    </submittedName>
</protein>
<dbReference type="GO" id="GO:0004252">
    <property type="term" value="F:serine-type endopeptidase activity"/>
    <property type="evidence" value="ECO:0007669"/>
    <property type="project" value="InterPro"/>
</dbReference>
<comment type="caution">
    <text evidence="6">The sequence shown here is derived from an EMBL/GenBank/DDBJ whole genome shotgun (WGS) entry which is preliminary data.</text>
</comment>
<evidence type="ECO:0000259" key="4">
    <source>
        <dbReference type="PROSITE" id="PS50240"/>
    </source>
</evidence>
<dbReference type="PROSITE" id="PS50240">
    <property type="entry name" value="TRYPSIN_DOM"/>
    <property type="match status" value="1"/>
</dbReference>
<dbReference type="InterPro" id="IPR001314">
    <property type="entry name" value="Peptidase_S1A"/>
</dbReference>
<evidence type="ECO:0000256" key="3">
    <source>
        <dbReference type="PROSITE-ProRule" id="PRU00302"/>
    </source>
</evidence>
<dbReference type="InterPro" id="IPR001254">
    <property type="entry name" value="Trypsin_dom"/>
</dbReference>
<sequence>MTLRTYSFFSIQSFGTTIKSICGRKMCCKTGMQIQPVLFLLFAFAAVTLACQPISVKSSTKCILPPHPSNGWYEVAGDPGAKPGDEAEYVFLNVSCLRGYGVLGTDVAMCILGEWSTSLPQCVPVCDIQEQRSVTYSCKKPGTAWFGECGAYEALDTSAQPQCRPGYYSDGDLPQMRCVAGAWTNQAKCLPECGRVSGDGSTSPWTVFIFRSLSKKYTTARYICIGNIISENIVVSAAHCFWTEFNNEPKMYYMVVVGTKTFSDTDSSAKFPITDIKLPVRFQGMTGNYQHDIALVTLSRPFTFTPQLQPVCLDLDHIFNEKQLQDGNLGTVAVLSNNRSKEQQKPLMVQRYPYISIEKCLQKSRPSFVEFITADKFCAGRDNDTYICKGNSGSGLTFPETRRGVERHYLLGVVTLAPTTEEECAATDFALYTEIYSHKHFIEDTLATSASLPTRVEVGGI</sequence>
<dbReference type="SMART" id="SM00032">
    <property type="entry name" value="CCP"/>
    <property type="match status" value="2"/>
</dbReference>
<dbReference type="EMBL" id="JARGEI010000032">
    <property type="protein sequence ID" value="KAJ8703714.1"/>
    <property type="molecule type" value="Genomic_DNA"/>
</dbReference>
<dbReference type="InterPro" id="IPR009003">
    <property type="entry name" value="Peptidase_S1_PA"/>
</dbReference>
<accession>A0AAD7Y5R4</accession>
<dbReference type="PRINTS" id="PR00722">
    <property type="entry name" value="CHYMOTRYPSIN"/>
</dbReference>
<evidence type="ECO:0000256" key="2">
    <source>
        <dbReference type="ARBA" id="ARBA00024195"/>
    </source>
</evidence>
<dbReference type="PROSITE" id="PS00134">
    <property type="entry name" value="TRYPSIN_HIS"/>
    <property type="match status" value="1"/>
</dbReference>
<feature type="domain" description="Sushi" evidence="5">
    <location>
        <begin position="60"/>
        <end position="124"/>
    </location>
</feature>
<reference evidence="6" key="1">
    <citation type="submission" date="2023-03" db="EMBL/GenBank/DDBJ databases">
        <title>Chromosome-level genomes of two armyworms, Mythimna separata and Mythimna loreyi, provide insights into the biosynthesis and reception of sex pheromones.</title>
        <authorList>
            <person name="Zhao H."/>
        </authorList>
    </citation>
    <scope>NUCLEOTIDE SEQUENCE</scope>
    <source>
        <strain evidence="6">BeijingLab</strain>
        <tissue evidence="6">Pupa</tissue>
    </source>
</reference>
<evidence type="ECO:0000259" key="5">
    <source>
        <dbReference type="PROSITE" id="PS50923"/>
    </source>
</evidence>
<dbReference type="Pfam" id="PF00089">
    <property type="entry name" value="Trypsin"/>
    <property type="match status" value="1"/>
</dbReference>
<dbReference type="SUPFAM" id="SSF50494">
    <property type="entry name" value="Trypsin-like serine proteases"/>
    <property type="match status" value="1"/>
</dbReference>
<keyword evidence="1" id="KW-1015">Disulfide bond</keyword>
<dbReference type="InterPro" id="IPR018114">
    <property type="entry name" value="TRYPSIN_HIS"/>
</dbReference>
<dbReference type="InterPro" id="IPR000436">
    <property type="entry name" value="Sushi_SCR_CCP_dom"/>
</dbReference>
<organism evidence="6 7">
    <name type="scientific">Mythimna separata</name>
    <name type="common">Oriental armyworm</name>
    <name type="synonym">Pseudaletia separata</name>
    <dbReference type="NCBI Taxonomy" id="271217"/>
    <lineage>
        <taxon>Eukaryota</taxon>
        <taxon>Metazoa</taxon>
        <taxon>Ecdysozoa</taxon>
        <taxon>Arthropoda</taxon>
        <taxon>Hexapoda</taxon>
        <taxon>Insecta</taxon>
        <taxon>Pterygota</taxon>
        <taxon>Neoptera</taxon>
        <taxon>Endopterygota</taxon>
        <taxon>Lepidoptera</taxon>
        <taxon>Glossata</taxon>
        <taxon>Ditrysia</taxon>
        <taxon>Noctuoidea</taxon>
        <taxon>Noctuidae</taxon>
        <taxon>Noctuinae</taxon>
        <taxon>Hadenini</taxon>
        <taxon>Mythimna</taxon>
    </lineage>
</organism>
<dbReference type="Proteomes" id="UP001231518">
    <property type="component" value="Chromosome 31"/>
</dbReference>
<dbReference type="InterPro" id="IPR051487">
    <property type="entry name" value="Ser/Thr_Proteases_Immune/Dev"/>
</dbReference>
<dbReference type="InterPro" id="IPR035976">
    <property type="entry name" value="Sushi/SCR/CCP_sf"/>
</dbReference>
<dbReference type="PANTHER" id="PTHR24256">
    <property type="entry name" value="TRYPTASE-RELATED"/>
    <property type="match status" value="1"/>
</dbReference>
<keyword evidence="3" id="KW-0768">Sushi</keyword>
<feature type="domain" description="Peptidase S1" evidence="4">
    <location>
        <begin position="195"/>
        <end position="447"/>
    </location>
</feature>
<dbReference type="AlphaFoldDB" id="A0AAD7Y5R4"/>
<proteinExistence type="inferred from homology"/>
<dbReference type="PROSITE" id="PS50923">
    <property type="entry name" value="SUSHI"/>
    <property type="match status" value="1"/>
</dbReference>
<evidence type="ECO:0000313" key="7">
    <source>
        <dbReference type="Proteomes" id="UP001231518"/>
    </source>
</evidence>
<keyword evidence="7" id="KW-1185">Reference proteome</keyword>
<dbReference type="GO" id="GO:0006508">
    <property type="term" value="P:proteolysis"/>
    <property type="evidence" value="ECO:0007669"/>
    <property type="project" value="InterPro"/>
</dbReference>
<comment type="caution">
    <text evidence="3">Lacks conserved residue(s) required for the propagation of feature annotation.</text>
</comment>
<dbReference type="SMART" id="SM00020">
    <property type="entry name" value="Tryp_SPc"/>
    <property type="match status" value="1"/>
</dbReference>